<evidence type="ECO:0000313" key="2">
    <source>
        <dbReference type="Proteomes" id="UP000095563"/>
    </source>
</evidence>
<name>A0A174QPK8_9CLOT</name>
<reference evidence="1 2" key="1">
    <citation type="submission" date="2015-09" db="EMBL/GenBank/DDBJ databases">
        <authorList>
            <consortium name="Pathogen Informatics"/>
        </authorList>
    </citation>
    <scope>NUCLEOTIDE SEQUENCE [LARGE SCALE GENOMIC DNA]</scope>
    <source>
        <strain evidence="1 2">2789STDY5834956</strain>
    </source>
</reference>
<accession>A0A174QPK8</accession>
<gene>
    <name evidence="1" type="ORF">ERS852568_00663</name>
</gene>
<dbReference type="RefSeq" id="WP_155499125.1">
    <property type="nucleotide sequence ID" value="NZ_CZBO01000001.1"/>
</dbReference>
<evidence type="ECO:0000313" key="1">
    <source>
        <dbReference type="EMBL" id="CUP75203.1"/>
    </source>
</evidence>
<dbReference type="AlphaFoldDB" id="A0A174QPK8"/>
<dbReference type="Proteomes" id="UP000095563">
    <property type="component" value="Unassembled WGS sequence"/>
</dbReference>
<organism evidence="1 2">
    <name type="scientific">Clostridium baratii</name>
    <dbReference type="NCBI Taxonomy" id="1561"/>
    <lineage>
        <taxon>Bacteria</taxon>
        <taxon>Bacillati</taxon>
        <taxon>Bacillota</taxon>
        <taxon>Clostridia</taxon>
        <taxon>Eubacteriales</taxon>
        <taxon>Clostridiaceae</taxon>
        <taxon>Clostridium</taxon>
    </lineage>
</organism>
<sequence length="58" mass="6964">MLRIQLSFKENEKNLYDYIKSKFNYSAYLKELVLKDMEKENNAMSRNEMINNSGGFDF</sequence>
<protein>
    <submittedName>
        <fullName evidence="1">Uncharacterized protein</fullName>
    </submittedName>
</protein>
<dbReference type="EMBL" id="CZBO01000001">
    <property type="protein sequence ID" value="CUP75203.1"/>
    <property type="molecule type" value="Genomic_DNA"/>
</dbReference>
<proteinExistence type="predicted"/>